<protein>
    <recommendedName>
        <fullName evidence="4">Transmembrane protein</fullName>
    </recommendedName>
</protein>
<organism evidence="2 3">
    <name type="scientific">Glycomyces mayteni</name>
    <dbReference type="NCBI Taxonomy" id="543887"/>
    <lineage>
        <taxon>Bacteria</taxon>
        <taxon>Bacillati</taxon>
        <taxon>Actinomycetota</taxon>
        <taxon>Actinomycetes</taxon>
        <taxon>Glycomycetales</taxon>
        <taxon>Glycomycetaceae</taxon>
        <taxon>Glycomyces</taxon>
    </lineage>
</organism>
<comment type="caution">
    <text evidence="2">The sequence shown here is derived from an EMBL/GenBank/DDBJ whole genome shotgun (WGS) entry which is preliminary data.</text>
</comment>
<dbReference type="Proteomes" id="UP001596470">
    <property type="component" value="Unassembled WGS sequence"/>
</dbReference>
<keyword evidence="1" id="KW-0472">Membrane</keyword>
<keyword evidence="1" id="KW-0812">Transmembrane</keyword>
<keyword evidence="3" id="KW-1185">Reference proteome</keyword>
<dbReference type="RefSeq" id="WP_382348553.1">
    <property type="nucleotide sequence ID" value="NZ_JBHMBP010000002.1"/>
</dbReference>
<feature type="transmembrane region" description="Helical" evidence="1">
    <location>
        <begin position="32"/>
        <end position="50"/>
    </location>
</feature>
<proteinExistence type="predicted"/>
<evidence type="ECO:0008006" key="4">
    <source>
        <dbReference type="Google" id="ProtNLM"/>
    </source>
</evidence>
<feature type="transmembrane region" description="Helical" evidence="1">
    <location>
        <begin position="97"/>
        <end position="114"/>
    </location>
</feature>
<dbReference type="EMBL" id="JBHSYS010000002">
    <property type="protein sequence ID" value="MFC6957268.1"/>
    <property type="molecule type" value="Genomic_DNA"/>
</dbReference>
<evidence type="ECO:0000313" key="3">
    <source>
        <dbReference type="Proteomes" id="UP001596470"/>
    </source>
</evidence>
<feature type="transmembrane region" description="Helical" evidence="1">
    <location>
        <begin position="120"/>
        <end position="138"/>
    </location>
</feature>
<evidence type="ECO:0000313" key="2">
    <source>
        <dbReference type="EMBL" id="MFC6957268.1"/>
    </source>
</evidence>
<gene>
    <name evidence="2" type="ORF">ACFQS3_08690</name>
</gene>
<reference evidence="3" key="1">
    <citation type="journal article" date="2019" name="Int. J. Syst. Evol. Microbiol.">
        <title>The Global Catalogue of Microorganisms (GCM) 10K type strain sequencing project: providing services to taxonomists for standard genome sequencing and annotation.</title>
        <authorList>
            <consortium name="The Broad Institute Genomics Platform"/>
            <consortium name="The Broad Institute Genome Sequencing Center for Infectious Disease"/>
            <person name="Wu L."/>
            <person name="Ma J."/>
        </authorList>
    </citation>
    <scope>NUCLEOTIDE SEQUENCE [LARGE SCALE GENOMIC DNA]</scope>
    <source>
        <strain evidence="3">KACC 12634</strain>
    </source>
</reference>
<feature type="transmembrane region" description="Helical" evidence="1">
    <location>
        <begin position="56"/>
        <end position="76"/>
    </location>
</feature>
<name>A0ABW2D950_9ACTN</name>
<keyword evidence="1" id="KW-1133">Transmembrane helix</keyword>
<evidence type="ECO:0000256" key="1">
    <source>
        <dbReference type="SAM" id="Phobius"/>
    </source>
</evidence>
<accession>A0ABW2D950</accession>
<sequence>MESRMNPEEARAALADVDRTRSDIADRLYTPWWYHPILGVLIGGLAAVAGSGARLAIVWGAVGAFAIGAYLLATAYRRITGVWVDGYSGGPRSRRSAMNAVFIGIAIAAVGAVFGLGFELWWPSVAAGIVLAVLTTVWGRHFDRLLRADLREAA</sequence>